<evidence type="ECO:0000259" key="4">
    <source>
        <dbReference type="Pfam" id="PF00501"/>
    </source>
</evidence>
<dbReference type="RefSeq" id="WP_138661452.1">
    <property type="nucleotide sequence ID" value="NZ_VANS01000001.1"/>
</dbReference>
<dbReference type="InterPro" id="IPR000873">
    <property type="entry name" value="AMP-dep_synth/lig_dom"/>
</dbReference>
<accession>A0A5S3PLL8</accession>
<gene>
    <name evidence="6" type="ORF">FDT80_06925</name>
</gene>
<dbReference type="EMBL" id="VANS01000001">
    <property type="protein sequence ID" value="TMM55283.1"/>
    <property type="molecule type" value="Genomic_DNA"/>
</dbReference>
<dbReference type="OrthoDB" id="6187882at2"/>
<evidence type="ECO:0000259" key="5">
    <source>
        <dbReference type="Pfam" id="PF13193"/>
    </source>
</evidence>
<dbReference type="Proteomes" id="UP000309550">
    <property type="component" value="Unassembled WGS sequence"/>
</dbReference>
<dbReference type="InterPro" id="IPR045851">
    <property type="entry name" value="AMP-bd_C_sf"/>
</dbReference>
<keyword evidence="3" id="KW-1133">Transmembrane helix</keyword>
<organism evidence="6 7">
    <name type="scientific">Sulfitobacter sabulilitoris</name>
    <dbReference type="NCBI Taxonomy" id="2562655"/>
    <lineage>
        <taxon>Bacteria</taxon>
        <taxon>Pseudomonadati</taxon>
        <taxon>Pseudomonadota</taxon>
        <taxon>Alphaproteobacteria</taxon>
        <taxon>Rhodobacterales</taxon>
        <taxon>Roseobacteraceae</taxon>
        <taxon>Sulfitobacter</taxon>
    </lineage>
</organism>
<dbReference type="AlphaFoldDB" id="A0A5S3PLL8"/>
<evidence type="ECO:0000256" key="2">
    <source>
        <dbReference type="ARBA" id="ARBA00022598"/>
    </source>
</evidence>
<keyword evidence="2 6" id="KW-0436">Ligase</keyword>
<evidence type="ECO:0000313" key="6">
    <source>
        <dbReference type="EMBL" id="TMM55283.1"/>
    </source>
</evidence>
<protein>
    <submittedName>
        <fullName evidence="6">Long-chain fatty acid--CoA ligase</fullName>
    </submittedName>
</protein>
<dbReference type="PROSITE" id="PS00455">
    <property type="entry name" value="AMP_BINDING"/>
    <property type="match status" value="1"/>
</dbReference>
<comment type="caution">
    <text evidence="6">The sequence shown here is derived from an EMBL/GenBank/DDBJ whole genome shotgun (WGS) entry which is preliminary data.</text>
</comment>
<keyword evidence="3" id="KW-0812">Transmembrane</keyword>
<name>A0A5S3PLL8_9RHOB</name>
<dbReference type="GO" id="GO:0031956">
    <property type="term" value="F:medium-chain fatty acid-CoA ligase activity"/>
    <property type="evidence" value="ECO:0007669"/>
    <property type="project" value="TreeGrafter"/>
</dbReference>
<dbReference type="InterPro" id="IPR025110">
    <property type="entry name" value="AMP-bd_C"/>
</dbReference>
<dbReference type="PANTHER" id="PTHR43201:SF5">
    <property type="entry name" value="MEDIUM-CHAIN ACYL-COA LIGASE ACSF2, MITOCHONDRIAL"/>
    <property type="match status" value="1"/>
</dbReference>
<comment type="similarity">
    <text evidence="1">Belongs to the ATP-dependent AMP-binding enzyme family.</text>
</comment>
<dbReference type="GO" id="GO:0006631">
    <property type="term" value="P:fatty acid metabolic process"/>
    <property type="evidence" value="ECO:0007669"/>
    <property type="project" value="TreeGrafter"/>
</dbReference>
<reference evidence="6 7" key="1">
    <citation type="submission" date="2019-05" db="EMBL/GenBank/DDBJ databases">
        <title>Sulfitobacter sabulilitoris sp. nov., isolated from a marine sand.</title>
        <authorList>
            <person name="Yoon J.-H."/>
        </authorList>
    </citation>
    <scope>NUCLEOTIDE SEQUENCE [LARGE SCALE GENOMIC DNA]</scope>
    <source>
        <strain evidence="6 7">HSMS-29</strain>
    </source>
</reference>
<dbReference type="Pfam" id="PF00501">
    <property type="entry name" value="AMP-binding"/>
    <property type="match status" value="1"/>
</dbReference>
<keyword evidence="3" id="KW-0472">Membrane</keyword>
<dbReference type="Gene3D" id="3.30.300.30">
    <property type="match status" value="1"/>
</dbReference>
<dbReference type="InterPro" id="IPR020845">
    <property type="entry name" value="AMP-binding_CS"/>
</dbReference>
<evidence type="ECO:0000256" key="1">
    <source>
        <dbReference type="ARBA" id="ARBA00006432"/>
    </source>
</evidence>
<sequence>MAGLTHEAAAAHVTATNPTFKVGTADIRGVTYKVFENIPASVPALLPASRAGQGDGAWDYLVYRDERWTYDAFCNDVNRMAHALMRDLGVTRGQPVAIAMRNCPELLILTMAIASTGAVVVFVNAWWTTQELDYALRDSGAKVVFADGDRIARLAPLKTAMDLRLIGVRDGIGMGDDSYGALYAGSTDTTWPEVPIAPENDFAVMYSSGTTGHPKGVVQTHRGAVNAVFTWLMQAVMAPLITPPEDGAPPAPRPSVLVVTPLFHVTATHPMFLLSLPAGAKIALLHKWDASEAVRVIRDEGITRFLGVPTQSADLMEAARRMGEPLPTLDFIGSGGAKRPAAQVAQLAEVFPRAQVATGWGMTETNANGIGMAGPDYIERPGSAGRLYPPVQELKFLDDRGREVAPGAVGEITVKSPCNMRCYLNKPDATAEVLHEGWLRTGDLGFIDEDGFVTIVDRKKNIIIRGGENIACLDVEGALHRHPAVAEACAFSVPHERLGEVVGASVQLRGGMTVTLDDLTAFLRDHIASFKIPAHIWFRDTPLPRGATDKIDRRALRAECLATLDA</sequence>
<feature type="domain" description="AMP-dependent synthetase/ligase" evidence="4">
    <location>
        <begin position="59"/>
        <end position="424"/>
    </location>
</feature>
<dbReference type="Gene3D" id="3.40.50.980">
    <property type="match status" value="2"/>
</dbReference>
<evidence type="ECO:0000256" key="3">
    <source>
        <dbReference type="SAM" id="Phobius"/>
    </source>
</evidence>
<feature type="transmembrane region" description="Helical" evidence="3">
    <location>
        <begin position="106"/>
        <end position="127"/>
    </location>
</feature>
<proteinExistence type="inferred from homology"/>
<keyword evidence="7" id="KW-1185">Reference proteome</keyword>
<feature type="domain" description="AMP-binding enzyme C-terminal" evidence="5">
    <location>
        <begin position="475"/>
        <end position="549"/>
    </location>
</feature>
<evidence type="ECO:0000313" key="7">
    <source>
        <dbReference type="Proteomes" id="UP000309550"/>
    </source>
</evidence>
<dbReference type="PANTHER" id="PTHR43201">
    <property type="entry name" value="ACYL-COA SYNTHETASE"/>
    <property type="match status" value="1"/>
</dbReference>
<dbReference type="Pfam" id="PF13193">
    <property type="entry name" value="AMP-binding_C"/>
    <property type="match status" value="1"/>
</dbReference>
<dbReference type="SUPFAM" id="SSF56801">
    <property type="entry name" value="Acetyl-CoA synthetase-like"/>
    <property type="match status" value="1"/>
</dbReference>
<dbReference type="Gene3D" id="2.30.38.10">
    <property type="entry name" value="Luciferase, Domain 3"/>
    <property type="match status" value="1"/>
</dbReference>